<reference evidence="2" key="1">
    <citation type="submission" date="2015-04" db="EMBL/GenBank/DDBJ databases">
        <title>The genome sequence of the plant pathogenic Rhizarian Plasmodiophora brassicae reveals insights in its biotrophic life cycle and the origin of chitin synthesis.</title>
        <authorList>
            <person name="Schwelm A."/>
            <person name="Fogelqvist J."/>
            <person name="Knaust A."/>
            <person name="Julke S."/>
            <person name="Lilja T."/>
            <person name="Dhandapani V."/>
            <person name="Bonilla-Rosso G."/>
            <person name="Karlsson M."/>
            <person name="Shevchenko A."/>
            <person name="Choi S.R."/>
            <person name="Kim H.G."/>
            <person name="Park J.Y."/>
            <person name="Lim Y.P."/>
            <person name="Ludwig-Muller J."/>
            <person name="Dixelius C."/>
        </authorList>
    </citation>
    <scope>NUCLEOTIDE SEQUENCE</scope>
    <source>
        <tissue evidence="2">Potato root galls</tissue>
    </source>
</reference>
<protein>
    <submittedName>
        <fullName evidence="2">Uncharacterized protein</fullName>
    </submittedName>
</protein>
<feature type="compositionally biased region" description="Low complexity" evidence="1">
    <location>
        <begin position="8"/>
        <end position="21"/>
    </location>
</feature>
<proteinExistence type="predicted"/>
<feature type="region of interest" description="Disordered" evidence="1">
    <location>
        <begin position="1"/>
        <end position="35"/>
    </location>
</feature>
<name>A0A0H5QW12_9EUKA</name>
<evidence type="ECO:0000256" key="1">
    <source>
        <dbReference type="SAM" id="MobiDB-lite"/>
    </source>
</evidence>
<dbReference type="AlphaFoldDB" id="A0A0H5QW12"/>
<sequence length="432" mass="48458">MKTSSTGVRSSSGLDSVSVSSNMDPPLSRSRIRLKPSDWGADRHVLFAAEESKNKWVSDGVSHVSYFDENNQPDLHDQQTFVFKRPGDIPPSPMPPAPHRTIYRRDVVPVKSIVDKGESDRKRKFGGDLIVVNRRETAQALLDLIKVRSDAVHYQSIRDVLRELASTKVGSGCSGTESVDNSQGSTASRATDLMERLRQLLLSIPGCVKLRLCERMAEFLPPRFTQSFLDVIQRPAAKQFASLIKERNPEQYRKFVVQVESLRTFNKSVRDRQKAEVSACADEALKSATTSTSFTNDERAVVHEMCNSTITILLALDRTFPVTFQSFINQELRPIYAECLALRLAAFDAMPLSERLQKMKPEPSLSKFHPSQGESEGLCRFCGNKLTIPFRASTCGHIACSDCWDQRLKQSGYCSCKQRVLKSSLKRVLFST</sequence>
<accession>A0A0H5QW12</accession>
<organism evidence="2">
    <name type="scientific">Spongospora subterranea</name>
    <dbReference type="NCBI Taxonomy" id="70186"/>
    <lineage>
        <taxon>Eukaryota</taxon>
        <taxon>Sar</taxon>
        <taxon>Rhizaria</taxon>
        <taxon>Endomyxa</taxon>
        <taxon>Phytomyxea</taxon>
        <taxon>Plasmodiophorida</taxon>
        <taxon>Plasmodiophoridae</taxon>
        <taxon>Spongospora</taxon>
    </lineage>
</organism>
<dbReference type="InterPro" id="IPR013083">
    <property type="entry name" value="Znf_RING/FYVE/PHD"/>
</dbReference>
<dbReference type="SUPFAM" id="SSF57850">
    <property type="entry name" value="RING/U-box"/>
    <property type="match status" value="1"/>
</dbReference>
<dbReference type="Gene3D" id="3.30.40.10">
    <property type="entry name" value="Zinc/RING finger domain, C3HC4 (zinc finger)"/>
    <property type="match status" value="1"/>
</dbReference>
<evidence type="ECO:0000313" key="2">
    <source>
        <dbReference type="EMBL" id="CRZ06183.1"/>
    </source>
</evidence>
<dbReference type="EMBL" id="HACM01005741">
    <property type="protein sequence ID" value="CRZ06183.1"/>
    <property type="molecule type" value="Transcribed_RNA"/>
</dbReference>